<evidence type="ECO:0000313" key="3">
    <source>
        <dbReference type="Proteomes" id="UP001159042"/>
    </source>
</evidence>
<dbReference type="Proteomes" id="UP001159042">
    <property type="component" value="Unassembled WGS sequence"/>
</dbReference>
<protein>
    <recommendedName>
        <fullName evidence="4">VWFC domain-containing protein</fullName>
    </recommendedName>
</protein>
<feature type="signal peptide" evidence="1">
    <location>
        <begin position="1"/>
        <end position="20"/>
    </location>
</feature>
<evidence type="ECO:0000313" key="2">
    <source>
        <dbReference type="EMBL" id="KAJ8920077.1"/>
    </source>
</evidence>
<dbReference type="AlphaFoldDB" id="A0AAV8W1Q4"/>
<accession>A0AAV8W1Q4</accession>
<feature type="chain" id="PRO_5043866184" description="VWFC domain-containing protein" evidence="1">
    <location>
        <begin position="21"/>
        <end position="283"/>
    </location>
</feature>
<evidence type="ECO:0008006" key="4">
    <source>
        <dbReference type="Google" id="ProtNLM"/>
    </source>
</evidence>
<dbReference type="EMBL" id="JANEYG010000015">
    <property type="protein sequence ID" value="KAJ8920077.1"/>
    <property type="molecule type" value="Genomic_DNA"/>
</dbReference>
<evidence type="ECO:0000256" key="1">
    <source>
        <dbReference type="SAM" id="SignalP"/>
    </source>
</evidence>
<keyword evidence="1" id="KW-0732">Signal</keyword>
<comment type="caution">
    <text evidence="2">The sequence shown here is derived from an EMBL/GenBank/DDBJ whole genome shotgun (WGS) entry which is preliminary data.</text>
</comment>
<organism evidence="2 3">
    <name type="scientific">Exocentrus adspersus</name>
    <dbReference type="NCBI Taxonomy" id="1586481"/>
    <lineage>
        <taxon>Eukaryota</taxon>
        <taxon>Metazoa</taxon>
        <taxon>Ecdysozoa</taxon>
        <taxon>Arthropoda</taxon>
        <taxon>Hexapoda</taxon>
        <taxon>Insecta</taxon>
        <taxon>Pterygota</taxon>
        <taxon>Neoptera</taxon>
        <taxon>Endopterygota</taxon>
        <taxon>Coleoptera</taxon>
        <taxon>Polyphaga</taxon>
        <taxon>Cucujiformia</taxon>
        <taxon>Chrysomeloidea</taxon>
        <taxon>Cerambycidae</taxon>
        <taxon>Lamiinae</taxon>
        <taxon>Acanthocinini</taxon>
        <taxon>Exocentrus</taxon>
    </lineage>
</organism>
<gene>
    <name evidence="2" type="ORF">NQ315_011731</name>
</gene>
<sequence>MLGKVLLALCLMHLFGADSAKDCDSLGTLVYEDLGCTAVTKEGSHCPVRYDCDDFSRKNDSCLFRGKTYALNQQIEKVLTYSSCDVGCFCENSLGHTKFTCAVLDCPEWLGVPLKPGCYRKFKVDECCSVGMVCPSEDKKFAECRINGDKFVEGEKFFPKGTCLKCVCDNEWTEKLEAPSCRRFMCNSQIKYADELHDRCAPCYFKASGEPLCCPDTWLCPTSSDEITKVNDGAVEDPDLTCSFGTKTLKLGEGFKRKIRVFGTDRNVQCECRIPPLLTCNEV</sequence>
<proteinExistence type="predicted"/>
<keyword evidence="3" id="KW-1185">Reference proteome</keyword>
<name>A0AAV8W1Q4_9CUCU</name>
<reference evidence="2 3" key="1">
    <citation type="journal article" date="2023" name="Insect Mol. Biol.">
        <title>Genome sequencing provides insights into the evolution of gene families encoding plant cell wall-degrading enzymes in longhorned beetles.</title>
        <authorList>
            <person name="Shin N.R."/>
            <person name="Okamura Y."/>
            <person name="Kirsch R."/>
            <person name="Pauchet Y."/>
        </authorList>
    </citation>
    <scope>NUCLEOTIDE SEQUENCE [LARGE SCALE GENOMIC DNA]</scope>
    <source>
        <strain evidence="2">EAD_L_NR</strain>
    </source>
</reference>